<keyword evidence="5" id="KW-1185">Reference proteome</keyword>
<dbReference type="AlphaFoldDB" id="A0A7W7FK57"/>
<dbReference type="RefSeq" id="WP_184219529.1">
    <property type="nucleotide sequence ID" value="NZ_JACHMD010000001.1"/>
</dbReference>
<protein>
    <submittedName>
        <fullName evidence="4">Pimeloyl-ACP methyl ester carboxylesterase</fullName>
    </submittedName>
</protein>
<dbReference type="Gene3D" id="3.40.50.1820">
    <property type="entry name" value="alpha/beta hydrolase"/>
    <property type="match status" value="1"/>
</dbReference>
<dbReference type="PANTHER" id="PTHR43798:SF31">
    <property type="entry name" value="AB HYDROLASE SUPERFAMILY PROTEIN YCLE"/>
    <property type="match status" value="1"/>
</dbReference>
<dbReference type="GO" id="GO:0016787">
    <property type="term" value="F:hydrolase activity"/>
    <property type="evidence" value="ECO:0007669"/>
    <property type="project" value="UniProtKB-KW"/>
</dbReference>
<evidence type="ECO:0000259" key="3">
    <source>
        <dbReference type="Pfam" id="PF00561"/>
    </source>
</evidence>
<comment type="caution">
    <text evidence="4">The sequence shown here is derived from an EMBL/GenBank/DDBJ whole genome shotgun (WGS) entry which is preliminary data.</text>
</comment>
<feature type="domain" description="AB hydrolase-1" evidence="3">
    <location>
        <begin position="36"/>
        <end position="135"/>
    </location>
</feature>
<sequence>MTLLDGITSRLIDTDRLSVNILERTGDSPETADESTIVFIHGNVASSLFWQELMQDLPAELRVLAVDLRGFGDTEHMPVDATRGVRDFSDDLHATLTELGIESAHLVGWSLGGAVIMQYALEHPVRSLTLQAPASPYGFGGTRRDGSRLTDDDAGCGAGGTNPDFVERLNQRDASDEAPTSPRNIFRNGFVAPGYTTEHEDIWVESMLSTSTATGNFPGDSAASEHWPGFAPGRIGVGNTLAPKYFNVSSIVDLEEKPPILWVHGDADAVVSDASFSDINHLGALGIVPDWPGEEIAPAQPMVSQTRDVLQAYANAGGQVSELALEGVGHAPHLERPVEFRRALLELIGYIGAPQHPAPPTEAIILSSSD</sequence>
<dbReference type="PANTHER" id="PTHR43798">
    <property type="entry name" value="MONOACYLGLYCEROL LIPASE"/>
    <property type="match status" value="1"/>
</dbReference>
<dbReference type="Pfam" id="PF00561">
    <property type="entry name" value="Abhydrolase_1"/>
    <property type="match status" value="1"/>
</dbReference>
<organism evidence="4 5">
    <name type="scientific">Microbacterium marinum</name>
    <dbReference type="NCBI Taxonomy" id="421115"/>
    <lineage>
        <taxon>Bacteria</taxon>
        <taxon>Bacillati</taxon>
        <taxon>Actinomycetota</taxon>
        <taxon>Actinomycetes</taxon>
        <taxon>Micrococcales</taxon>
        <taxon>Microbacteriaceae</taxon>
        <taxon>Microbacterium</taxon>
    </lineage>
</organism>
<feature type="compositionally biased region" description="Basic and acidic residues" evidence="2">
    <location>
        <begin position="142"/>
        <end position="151"/>
    </location>
</feature>
<evidence type="ECO:0000313" key="5">
    <source>
        <dbReference type="Proteomes" id="UP000573729"/>
    </source>
</evidence>
<reference evidence="4 5" key="1">
    <citation type="submission" date="2020-08" db="EMBL/GenBank/DDBJ databases">
        <title>Sequencing the genomes of 1000 actinobacteria strains.</title>
        <authorList>
            <person name="Klenk H.-P."/>
        </authorList>
    </citation>
    <scope>NUCLEOTIDE SEQUENCE [LARGE SCALE GENOMIC DNA]</scope>
    <source>
        <strain evidence="4 5">DSM 24947</strain>
    </source>
</reference>
<dbReference type="GO" id="GO:0016020">
    <property type="term" value="C:membrane"/>
    <property type="evidence" value="ECO:0007669"/>
    <property type="project" value="TreeGrafter"/>
</dbReference>
<dbReference type="InterPro" id="IPR000639">
    <property type="entry name" value="Epox_hydrolase-like"/>
</dbReference>
<dbReference type="PRINTS" id="PR00111">
    <property type="entry name" value="ABHYDROLASE"/>
</dbReference>
<dbReference type="InterPro" id="IPR050266">
    <property type="entry name" value="AB_hydrolase_sf"/>
</dbReference>
<keyword evidence="1" id="KW-0378">Hydrolase</keyword>
<gene>
    <name evidence="4" type="ORF">BKA24_002784</name>
</gene>
<dbReference type="SUPFAM" id="SSF53474">
    <property type="entry name" value="alpha/beta-Hydrolases"/>
    <property type="match status" value="1"/>
</dbReference>
<feature type="region of interest" description="Disordered" evidence="2">
    <location>
        <begin position="139"/>
        <end position="165"/>
    </location>
</feature>
<proteinExistence type="predicted"/>
<evidence type="ECO:0000256" key="2">
    <source>
        <dbReference type="SAM" id="MobiDB-lite"/>
    </source>
</evidence>
<accession>A0A7W7FK57</accession>
<name>A0A7W7FK57_9MICO</name>
<dbReference type="EMBL" id="JACHMD010000001">
    <property type="protein sequence ID" value="MBB4668075.1"/>
    <property type="molecule type" value="Genomic_DNA"/>
</dbReference>
<dbReference type="InterPro" id="IPR000073">
    <property type="entry name" value="AB_hydrolase_1"/>
</dbReference>
<dbReference type="Proteomes" id="UP000573729">
    <property type="component" value="Unassembled WGS sequence"/>
</dbReference>
<dbReference type="PRINTS" id="PR00412">
    <property type="entry name" value="EPOXHYDRLASE"/>
</dbReference>
<evidence type="ECO:0000313" key="4">
    <source>
        <dbReference type="EMBL" id="MBB4668075.1"/>
    </source>
</evidence>
<dbReference type="InterPro" id="IPR029058">
    <property type="entry name" value="AB_hydrolase_fold"/>
</dbReference>
<evidence type="ECO:0000256" key="1">
    <source>
        <dbReference type="ARBA" id="ARBA00022801"/>
    </source>
</evidence>